<evidence type="ECO:0000256" key="1">
    <source>
        <dbReference type="ARBA" id="ARBA00009995"/>
    </source>
</evidence>
<comment type="similarity">
    <text evidence="1">Belongs to the UDP-glycosyltransferase family.</text>
</comment>
<evidence type="ECO:0008006" key="6">
    <source>
        <dbReference type="Google" id="ProtNLM"/>
    </source>
</evidence>
<dbReference type="CDD" id="cd03784">
    <property type="entry name" value="GT1_Gtf-like"/>
    <property type="match status" value="1"/>
</dbReference>
<keyword evidence="2" id="KW-0328">Glycosyltransferase</keyword>
<keyword evidence="5" id="KW-1185">Reference proteome</keyword>
<keyword evidence="3" id="KW-0808">Transferase</keyword>
<dbReference type="GO" id="GO:0080043">
    <property type="term" value="F:quercetin 3-O-glucosyltransferase activity"/>
    <property type="evidence" value="ECO:0007669"/>
    <property type="project" value="TreeGrafter"/>
</dbReference>
<dbReference type="InterPro" id="IPR002213">
    <property type="entry name" value="UDP_glucos_trans"/>
</dbReference>
<dbReference type="Pfam" id="PF00201">
    <property type="entry name" value="UDPGT"/>
    <property type="match status" value="1"/>
</dbReference>
<dbReference type="SUPFAM" id="SSF53756">
    <property type="entry name" value="UDP-Glycosyltransferase/glycogen phosphorylase"/>
    <property type="match status" value="1"/>
</dbReference>
<dbReference type="Gramene" id="ESQ37305">
    <property type="protein sequence ID" value="ESQ37305"/>
    <property type="gene ID" value="EUTSA_v10002935mg"/>
</dbReference>
<protein>
    <recommendedName>
        <fullName evidence="6">UDP-glycosyltransferases domain-containing protein</fullName>
    </recommendedName>
</protein>
<dbReference type="PANTHER" id="PTHR11926">
    <property type="entry name" value="GLUCOSYL/GLUCURONOSYL TRANSFERASES"/>
    <property type="match status" value="1"/>
</dbReference>
<dbReference type="STRING" id="72664.V4KHJ2"/>
<dbReference type="PANTHER" id="PTHR11926:SF1482">
    <property type="entry name" value="UDP-GLYCOSYLTRANSFERASE 76E5"/>
    <property type="match status" value="1"/>
</dbReference>
<dbReference type="eggNOG" id="KOG1192">
    <property type="taxonomic scope" value="Eukaryota"/>
</dbReference>
<sequence>MQLVKALNSKGFSITVAQGQGEFNRFLLQQGNDIACIIYDDLMYFCGAAAKEFKLSSIIFAQPVLHIKYKDLPTSGMGPLEPLLEICREIFNKRTASGVIINTPSCLESSSLSWMQQELEIPVHPLGPLHITSLENSSLLEEDRSCIEWLNNLGSKAQMETKEVLEMAWELYDSNQPFLWVISKSFPHEVSKMVSERGYIVKWAPQNELLAHLAVGSIVKRVPMICRPFTGEQNLNAKYIETVWGIGIQIQGEVERGQVNGMVKRLITDEEGAGMRDRSIGLKEKIKASMRSGGSSSYNALDELVNFLESEKMLNFKYQLT</sequence>
<organism evidence="4 5">
    <name type="scientific">Eutrema salsugineum</name>
    <name type="common">Saltwater cress</name>
    <name type="synonym">Sisymbrium salsugineum</name>
    <dbReference type="NCBI Taxonomy" id="72664"/>
    <lineage>
        <taxon>Eukaryota</taxon>
        <taxon>Viridiplantae</taxon>
        <taxon>Streptophyta</taxon>
        <taxon>Embryophyta</taxon>
        <taxon>Tracheophyta</taxon>
        <taxon>Spermatophyta</taxon>
        <taxon>Magnoliopsida</taxon>
        <taxon>eudicotyledons</taxon>
        <taxon>Gunneridae</taxon>
        <taxon>Pentapetalae</taxon>
        <taxon>rosids</taxon>
        <taxon>malvids</taxon>
        <taxon>Brassicales</taxon>
        <taxon>Brassicaceae</taxon>
        <taxon>Eutremeae</taxon>
        <taxon>Eutrema</taxon>
    </lineage>
</organism>
<accession>V4KHJ2</accession>
<dbReference type="KEGG" id="eus:EUTSA_v10002935mg"/>
<dbReference type="AlphaFoldDB" id="V4KHJ2"/>
<evidence type="ECO:0000313" key="4">
    <source>
        <dbReference type="EMBL" id="ESQ37305.1"/>
    </source>
</evidence>
<gene>
    <name evidence="4" type="ORF">EUTSA_v10002935mg</name>
</gene>
<reference evidence="4 5" key="1">
    <citation type="journal article" date="2013" name="Front. Plant Sci.">
        <title>The Reference Genome of the Halophytic Plant Eutrema salsugineum.</title>
        <authorList>
            <person name="Yang R."/>
            <person name="Jarvis D.E."/>
            <person name="Chen H."/>
            <person name="Beilstein M.A."/>
            <person name="Grimwood J."/>
            <person name="Jenkins J."/>
            <person name="Shu S."/>
            <person name="Prochnik S."/>
            <person name="Xin M."/>
            <person name="Ma C."/>
            <person name="Schmutz J."/>
            <person name="Wing R.A."/>
            <person name="Mitchell-Olds T."/>
            <person name="Schumaker K.S."/>
            <person name="Wang X."/>
        </authorList>
    </citation>
    <scope>NUCLEOTIDE SEQUENCE [LARGE SCALE GENOMIC DNA]</scope>
</reference>
<proteinExistence type="inferred from homology"/>
<dbReference type="GO" id="GO:0080044">
    <property type="term" value="F:quercetin 7-O-glucosyltransferase activity"/>
    <property type="evidence" value="ECO:0007669"/>
    <property type="project" value="TreeGrafter"/>
</dbReference>
<name>V4KHJ2_EUTSA</name>
<evidence type="ECO:0000313" key="5">
    <source>
        <dbReference type="Proteomes" id="UP000030689"/>
    </source>
</evidence>
<dbReference type="EMBL" id="KI517609">
    <property type="protein sequence ID" value="ESQ37305.1"/>
    <property type="molecule type" value="Genomic_DNA"/>
</dbReference>
<evidence type="ECO:0000256" key="2">
    <source>
        <dbReference type="ARBA" id="ARBA00022676"/>
    </source>
</evidence>
<evidence type="ECO:0000256" key="3">
    <source>
        <dbReference type="ARBA" id="ARBA00022679"/>
    </source>
</evidence>
<dbReference type="OMA" id="EMAWELY"/>
<dbReference type="Gene3D" id="3.40.50.2000">
    <property type="entry name" value="Glycogen Phosphorylase B"/>
    <property type="match status" value="2"/>
</dbReference>
<dbReference type="Proteomes" id="UP000030689">
    <property type="component" value="Unassembled WGS sequence"/>
</dbReference>